<evidence type="ECO:0000256" key="7">
    <source>
        <dbReference type="ARBA" id="ARBA00022842"/>
    </source>
</evidence>
<feature type="domain" description="BRCT" evidence="12">
    <location>
        <begin position="609"/>
        <end position="684"/>
    </location>
</feature>
<evidence type="ECO:0000256" key="1">
    <source>
        <dbReference type="ARBA" id="ARBA00004067"/>
    </source>
</evidence>
<feature type="binding site" evidence="11">
    <location>
        <position position="430"/>
    </location>
    <ligand>
        <name>Zn(2+)</name>
        <dbReference type="ChEBI" id="CHEBI:29105"/>
    </ligand>
</feature>
<feature type="binding site" evidence="11">
    <location>
        <position position="291"/>
    </location>
    <ligand>
        <name>NAD(+)</name>
        <dbReference type="ChEBI" id="CHEBI:57540"/>
    </ligand>
</feature>
<dbReference type="InterPro" id="IPR001357">
    <property type="entry name" value="BRCT_dom"/>
</dbReference>
<dbReference type="NCBIfam" id="NF005932">
    <property type="entry name" value="PRK07956.1"/>
    <property type="match status" value="1"/>
</dbReference>
<dbReference type="InterPro" id="IPR012340">
    <property type="entry name" value="NA-bd_OB-fold"/>
</dbReference>
<dbReference type="SUPFAM" id="SSF52113">
    <property type="entry name" value="BRCT domain"/>
    <property type="match status" value="1"/>
</dbReference>
<dbReference type="SUPFAM" id="SSF50249">
    <property type="entry name" value="Nucleic acid-binding proteins"/>
    <property type="match status" value="1"/>
</dbReference>
<dbReference type="Pfam" id="PF01653">
    <property type="entry name" value="DNA_ligase_aden"/>
    <property type="match status" value="1"/>
</dbReference>
<feature type="binding site" evidence="11">
    <location>
        <begin position="39"/>
        <end position="43"/>
    </location>
    <ligand>
        <name>NAD(+)</name>
        <dbReference type="ChEBI" id="CHEBI:57540"/>
    </ligand>
</feature>
<dbReference type="Pfam" id="PF03120">
    <property type="entry name" value="OB_DNA_ligase"/>
    <property type="match status" value="1"/>
</dbReference>
<sequence length="703" mass="77145">MVAEPSTEDGNRTRIAWLAEQVERHSDLYYNKAAPTISDAEFDELWDELKRLSPDHPQLSRVGSDPPPGSIKVNHLFPMLSLDKASTEDAVAHFVAETTAQGRRFVCQPKLDGSALSLEYRRGRLVRAVTRGNGVRGEDVTANARRIPNLPESIGWKGDCHARGEVVMPLAVFRNKYSDVAPNPRNLAAGSLRQKHADAGKGSPEDLVFLAYGAEFPTGSDRHPESPDPPSFNLDSEAISWLEEVGIGVAGNSVVSGDDDEATTTEILSVTGHWYESRDSAEWEIDGVVVKLDRLDKRQLLGMTAHHPRWALAWKFPPEEAVTVLMDVFWQTGRTGNVTPVSRVAPVMVSGVTVENTTLHNRGEVERLGIMLGDKVRIVRRGDVIPKIIEVIGPAEESDLHGRLHADGTPFVGPLPKRVEITAPTDCPRCARELIEEGAFIRCTNLDCPARLERAILYWCRKLGMDGIGEKLAEQLCSTGLVKSLADLYRLKDREIELLSLDRMAEKSASNILEELEASRSMTLSTFISALGLPRIGPEIASLVCSEVRTMDDMMGLTSNRERAIERLVSIDRIGETVANLLLDGISEREEAILDLYERIEIGEEETKSVEGPLVGTNFCITGTLSRPRKEVALSIKSEGGKVVSSVSGKLDYLVSGESAGSKLDKANRLGVRVISEAELAELLGGKILEDLPEERQPTLGDY</sequence>
<accession>A0A075G4N7</accession>
<comment type="caution">
    <text evidence="11">Lacks conserved residue(s) required for the propagation of feature annotation.</text>
</comment>
<keyword evidence="7 11" id="KW-0460">Magnesium</keyword>
<keyword evidence="9 11" id="KW-0234">DNA repair</keyword>
<dbReference type="InterPro" id="IPR001679">
    <property type="entry name" value="DNA_ligase"/>
</dbReference>
<dbReference type="Gene3D" id="3.30.470.30">
    <property type="entry name" value="DNA ligase/mRNA capping enzyme"/>
    <property type="match status" value="1"/>
</dbReference>
<evidence type="ECO:0000256" key="9">
    <source>
        <dbReference type="ARBA" id="ARBA00023204"/>
    </source>
</evidence>
<dbReference type="InterPro" id="IPR010994">
    <property type="entry name" value="RuvA_2-like"/>
</dbReference>
<proteinExistence type="inferred from homology"/>
<dbReference type="PROSITE" id="PS01055">
    <property type="entry name" value="DNA_LIGASE_N1"/>
    <property type="match status" value="1"/>
</dbReference>
<dbReference type="SUPFAM" id="SSF56091">
    <property type="entry name" value="DNA ligase/mRNA capping enzyme, catalytic domain"/>
    <property type="match status" value="1"/>
</dbReference>
<dbReference type="Gene3D" id="3.40.50.10190">
    <property type="entry name" value="BRCT domain"/>
    <property type="match status" value="1"/>
</dbReference>
<reference evidence="13" key="1">
    <citation type="journal article" date="2014" name="Genome Biol. Evol.">
        <title>Pangenome evidence for extensive interdomain horizontal transfer affecting lineage core and shell genes in uncultured planktonic thaumarchaeota and euryarchaeota.</title>
        <authorList>
            <person name="Deschamps P."/>
            <person name="Zivanovic Y."/>
            <person name="Moreira D."/>
            <person name="Rodriguez-Valera F."/>
            <person name="Lopez-Garcia P."/>
        </authorList>
    </citation>
    <scope>NUCLEOTIDE SEQUENCE</scope>
</reference>
<comment type="function">
    <text evidence="1 11">DNA ligase that catalyzes the formation of phosphodiester linkages between 5'-phosphoryl and 3'-hydroxyl groups in double-stranded DNA using NAD as a coenzyme and as the energy source for the reaction. It is essential for DNA replication and repair of damaged DNA.</text>
</comment>
<dbReference type="InterPro" id="IPR018239">
    <property type="entry name" value="DNA_ligase_AS"/>
</dbReference>
<keyword evidence="2 11" id="KW-0436">Ligase</keyword>
<dbReference type="EMBL" id="KF900489">
    <property type="protein sequence ID" value="AIE96781.1"/>
    <property type="molecule type" value="Genomic_DNA"/>
</dbReference>
<dbReference type="SMART" id="SM00292">
    <property type="entry name" value="BRCT"/>
    <property type="match status" value="1"/>
</dbReference>
<dbReference type="PIRSF" id="PIRSF001604">
    <property type="entry name" value="LigA"/>
    <property type="match status" value="1"/>
</dbReference>
<dbReference type="PROSITE" id="PS50172">
    <property type="entry name" value="BRCT"/>
    <property type="match status" value="1"/>
</dbReference>
<dbReference type="InterPro" id="IPR004150">
    <property type="entry name" value="NAD_DNA_ligase_OB"/>
</dbReference>
<keyword evidence="3 11" id="KW-0235">DNA replication</keyword>
<dbReference type="GO" id="GO:0046872">
    <property type="term" value="F:metal ion binding"/>
    <property type="evidence" value="ECO:0007669"/>
    <property type="project" value="UniProtKB-KW"/>
</dbReference>
<dbReference type="InterPro" id="IPR036420">
    <property type="entry name" value="BRCT_dom_sf"/>
</dbReference>
<evidence type="ECO:0000313" key="13">
    <source>
        <dbReference type="EMBL" id="AIE96781.1"/>
    </source>
</evidence>
<dbReference type="Gene3D" id="1.10.150.20">
    <property type="entry name" value="5' to 3' exonuclease, C-terminal subdomain"/>
    <property type="match status" value="2"/>
</dbReference>
<dbReference type="HAMAP" id="MF_01588">
    <property type="entry name" value="DNA_ligase_A"/>
    <property type="match status" value="1"/>
</dbReference>
<keyword evidence="6 11" id="KW-0862">Zinc</keyword>
<feature type="binding site" evidence="11">
    <location>
        <position position="443"/>
    </location>
    <ligand>
        <name>Zn(2+)</name>
        <dbReference type="ChEBI" id="CHEBI:29105"/>
    </ligand>
</feature>
<dbReference type="SMART" id="SM00278">
    <property type="entry name" value="HhH1"/>
    <property type="match status" value="4"/>
</dbReference>
<dbReference type="Pfam" id="PF14520">
    <property type="entry name" value="HHH_5"/>
    <property type="match status" value="1"/>
</dbReference>
<keyword evidence="8 11" id="KW-0520">NAD</keyword>
<dbReference type="InterPro" id="IPR003583">
    <property type="entry name" value="Hlx-hairpin-Hlx_DNA-bd_motif"/>
</dbReference>
<evidence type="ECO:0000256" key="2">
    <source>
        <dbReference type="ARBA" id="ARBA00022598"/>
    </source>
</evidence>
<dbReference type="CDD" id="cd17748">
    <property type="entry name" value="BRCT_DNA_ligase_like"/>
    <property type="match status" value="1"/>
</dbReference>
<dbReference type="GO" id="GO:0006281">
    <property type="term" value="P:DNA repair"/>
    <property type="evidence" value="ECO:0007669"/>
    <property type="project" value="UniProtKB-KW"/>
</dbReference>
<keyword evidence="11" id="KW-0464">Manganese</keyword>
<feature type="binding site" evidence="11">
    <location>
        <position position="448"/>
    </location>
    <ligand>
        <name>Zn(2+)</name>
        <dbReference type="ChEBI" id="CHEBI:29105"/>
    </ligand>
</feature>
<comment type="similarity">
    <text evidence="11">Belongs to the NAD-dependent DNA ligase family. LigA subfamily.</text>
</comment>
<organism evidence="13">
    <name type="scientific">uncultured marine group II/III euryarchaeote AD1000_87_H07</name>
    <dbReference type="NCBI Taxonomy" id="1457819"/>
    <lineage>
        <taxon>Archaea</taxon>
        <taxon>Methanobacteriati</taxon>
        <taxon>Methanobacteriota</taxon>
        <taxon>environmental samples</taxon>
    </lineage>
</organism>
<dbReference type="SUPFAM" id="SSF47781">
    <property type="entry name" value="RuvA domain 2-like"/>
    <property type="match status" value="1"/>
</dbReference>
<feature type="binding site" evidence="11">
    <location>
        <begin position="81"/>
        <end position="82"/>
    </location>
    <ligand>
        <name>NAD(+)</name>
        <dbReference type="ChEBI" id="CHEBI:57540"/>
    </ligand>
</feature>
<dbReference type="Gene3D" id="1.10.287.610">
    <property type="entry name" value="Helix hairpin bin"/>
    <property type="match status" value="1"/>
</dbReference>
<feature type="binding site" evidence="11">
    <location>
        <position position="131"/>
    </location>
    <ligand>
        <name>NAD(+)</name>
        <dbReference type="ChEBI" id="CHEBI:57540"/>
    </ligand>
</feature>
<keyword evidence="4 11" id="KW-0479">Metal-binding</keyword>
<evidence type="ECO:0000256" key="5">
    <source>
        <dbReference type="ARBA" id="ARBA00022763"/>
    </source>
</evidence>
<dbReference type="Pfam" id="PF00533">
    <property type="entry name" value="BRCT"/>
    <property type="match status" value="1"/>
</dbReference>
<evidence type="ECO:0000256" key="4">
    <source>
        <dbReference type="ARBA" id="ARBA00022723"/>
    </source>
</evidence>
<evidence type="ECO:0000256" key="3">
    <source>
        <dbReference type="ARBA" id="ARBA00022705"/>
    </source>
</evidence>
<dbReference type="SMART" id="SM00532">
    <property type="entry name" value="LIGANc"/>
    <property type="match status" value="1"/>
</dbReference>
<evidence type="ECO:0000256" key="6">
    <source>
        <dbReference type="ARBA" id="ARBA00022833"/>
    </source>
</evidence>
<dbReference type="GO" id="GO:0003677">
    <property type="term" value="F:DNA binding"/>
    <property type="evidence" value="ECO:0007669"/>
    <property type="project" value="InterPro"/>
</dbReference>
<comment type="catalytic activity">
    <reaction evidence="10 11">
        <text>NAD(+) + (deoxyribonucleotide)n-3'-hydroxyl + 5'-phospho-(deoxyribonucleotide)m = (deoxyribonucleotide)n+m + AMP + beta-nicotinamide D-nucleotide.</text>
        <dbReference type="EC" id="6.5.1.2"/>
    </reaction>
</comment>
<comment type="cofactor">
    <cofactor evidence="11">
        <name>Mg(2+)</name>
        <dbReference type="ChEBI" id="CHEBI:18420"/>
    </cofactor>
    <cofactor evidence="11">
        <name>Mn(2+)</name>
        <dbReference type="ChEBI" id="CHEBI:29035"/>
    </cofactor>
</comment>
<dbReference type="InterPro" id="IPR013840">
    <property type="entry name" value="DNAligase_N"/>
</dbReference>
<protein>
    <recommendedName>
        <fullName evidence="11">DNA ligase</fullName>
        <ecNumber evidence="11">6.5.1.2</ecNumber>
    </recommendedName>
    <alternativeName>
        <fullName evidence="11">Polydeoxyribonucleotide synthase [NAD(+)]</fullName>
    </alternativeName>
</protein>
<dbReference type="AlphaFoldDB" id="A0A075G4N7"/>
<evidence type="ECO:0000256" key="11">
    <source>
        <dbReference type="HAMAP-Rule" id="MF_01588"/>
    </source>
</evidence>
<keyword evidence="5 11" id="KW-0227">DNA damage</keyword>
<dbReference type="NCBIfam" id="TIGR00575">
    <property type="entry name" value="dnlj"/>
    <property type="match status" value="1"/>
</dbReference>
<feature type="binding site" evidence="11">
    <location>
        <position position="427"/>
    </location>
    <ligand>
        <name>Zn(2+)</name>
        <dbReference type="ChEBI" id="CHEBI:29105"/>
    </ligand>
</feature>
<evidence type="ECO:0000256" key="8">
    <source>
        <dbReference type="ARBA" id="ARBA00023027"/>
    </source>
</evidence>
<evidence type="ECO:0000256" key="10">
    <source>
        <dbReference type="ARBA" id="ARBA00034005"/>
    </source>
</evidence>
<dbReference type="GO" id="GO:0003911">
    <property type="term" value="F:DNA ligase (NAD+) activity"/>
    <property type="evidence" value="ECO:0007669"/>
    <property type="project" value="UniProtKB-UniRule"/>
</dbReference>
<dbReference type="GO" id="GO:0006260">
    <property type="term" value="P:DNA replication"/>
    <property type="evidence" value="ECO:0007669"/>
    <property type="project" value="UniProtKB-KW"/>
</dbReference>
<name>A0A075G4N7_9EURY</name>
<dbReference type="EC" id="6.5.1.2" evidence="11"/>
<feature type="binding site" evidence="11">
    <location>
        <position position="315"/>
    </location>
    <ligand>
        <name>NAD(+)</name>
        <dbReference type="ChEBI" id="CHEBI:57540"/>
    </ligand>
</feature>
<gene>
    <name evidence="11 13" type="primary">ligA</name>
    <name evidence="13" type="synonym">ligB</name>
</gene>
<feature type="binding site" evidence="11">
    <location>
        <position position="165"/>
    </location>
    <ligand>
        <name>NAD(+)</name>
        <dbReference type="ChEBI" id="CHEBI:57540"/>
    </ligand>
</feature>
<dbReference type="InterPro" id="IPR013839">
    <property type="entry name" value="DNAligase_adenylation"/>
</dbReference>
<feature type="active site" description="N6-AMP-lysine intermediate" evidence="11">
    <location>
        <position position="110"/>
    </location>
</feature>
<evidence type="ECO:0000259" key="12">
    <source>
        <dbReference type="PROSITE" id="PS50172"/>
    </source>
</evidence>
<dbReference type="Gene3D" id="2.40.50.140">
    <property type="entry name" value="Nucleic acid-binding proteins"/>
    <property type="match status" value="1"/>
</dbReference>